<evidence type="ECO:0000313" key="3">
    <source>
        <dbReference type="Proteomes" id="UP000281406"/>
    </source>
</evidence>
<dbReference type="AlphaFoldDB" id="A0A3N0YX48"/>
<dbReference type="OrthoDB" id="8949881at2759"/>
<dbReference type="EMBL" id="RJVU01019434">
    <property type="protein sequence ID" value="ROL50857.1"/>
    <property type="molecule type" value="Genomic_DNA"/>
</dbReference>
<evidence type="ECO:0000313" key="2">
    <source>
        <dbReference type="EMBL" id="ROL50857.1"/>
    </source>
</evidence>
<comment type="caution">
    <text evidence="2">The sequence shown here is derived from an EMBL/GenBank/DDBJ whole genome shotgun (WGS) entry which is preliminary data.</text>
</comment>
<accession>A0A3N0YX48</accession>
<sequence>MADPRKVPFVTLASYSTTPAATESKKRRREDEENEPSPAVATGGVFGAGKPATDPGEPKRTVRLNLSLSEPNEQKSAEFNYGELVHASLQRSGGTAATWYMWELSENSQLTSSNYELYEDVNAFYKLESRNYGNYEAA</sequence>
<evidence type="ECO:0000256" key="1">
    <source>
        <dbReference type="SAM" id="MobiDB-lite"/>
    </source>
</evidence>
<dbReference type="Proteomes" id="UP000281406">
    <property type="component" value="Unassembled WGS sequence"/>
</dbReference>
<proteinExistence type="predicted"/>
<organism evidence="2 3">
    <name type="scientific">Anabarilius grahami</name>
    <name type="common">Kanglang fish</name>
    <name type="synonym">Barilius grahami</name>
    <dbReference type="NCBI Taxonomy" id="495550"/>
    <lineage>
        <taxon>Eukaryota</taxon>
        <taxon>Metazoa</taxon>
        <taxon>Chordata</taxon>
        <taxon>Craniata</taxon>
        <taxon>Vertebrata</taxon>
        <taxon>Euteleostomi</taxon>
        <taxon>Actinopterygii</taxon>
        <taxon>Neopterygii</taxon>
        <taxon>Teleostei</taxon>
        <taxon>Ostariophysi</taxon>
        <taxon>Cypriniformes</taxon>
        <taxon>Xenocyprididae</taxon>
        <taxon>Xenocypridinae</taxon>
        <taxon>Xenocypridinae incertae sedis</taxon>
        <taxon>Anabarilius</taxon>
    </lineage>
</organism>
<name>A0A3N0YX48_ANAGA</name>
<reference evidence="2 3" key="1">
    <citation type="submission" date="2018-10" db="EMBL/GenBank/DDBJ databases">
        <title>Genome assembly for a Yunnan-Guizhou Plateau 3E fish, Anabarilius grahami (Regan), and its evolutionary and genetic applications.</title>
        <authorList>
            <person name="Jiang W."/>
        </authorList>
    </citation>
    <scope>NUCLEOTIDE SEQUENCE [LARGE SCALE GENOMIC DNA]</scope>
    <source>
        <strain evidence="2">AG-KIZ</strain>
        <tissue evidence="2">Muscle</tissue>
    </source>
</reference>
<gene>
    <name evidence="2" type="ORF">DPX16_15101</name>
</gene>
<feature type="region of interest" description="Disordered" evidence="1">
    <location>
        <begin position="1"/>
        <end position="60"/>
    </location>
</feature>
<protein>
    <submittedName>
        <fullName evidence="2">Uncharacterized protein</fullName>
    </submittedName>
</protein>
<keyword evidence="3" id="KW-1185">Reference proteome</keyword>